<dbReference type="SUPFAM" id="SSF48150">
    <property type="entry name" value="DNA-glycosylase"/>
    <property type="match status" value="1"/>
</dbReference>
<keyword evidence="14" id="KW-0540">Nuclease</keyword>
<feature type="binding site" evidence="12">
    <location>
        <position position="207"/>
    </location>
    <ligand>
        <name>[4Fe-4S] cluster</name>
        <dbReference type="ChEBI" id="CHEBI:49883"/>
    </ligand>
</feature>
<evidence type="ECO:0000256" key="5">
    <source>
        <dbReference type="ARBA" id="ARBA00022801"/>
    </source>
</evidence>
<evidence type="ECO:0000256" key="7">
    <source>
        <dbReference type="ARBA" id="ARBA00023014"/>
    </source>
</evidence>
<evidence type="ECO:0000256" key="11">
    <source>
        <dbReference type="ARBA" id="ARBA00023295"/>
    </source>
</evidence>
<feature type="binding site" evidence="12">
    <location>
        <position position="191"/>
    </location>
    <ligand>
        <name>[4Fe-4S] cluster</name>
        <dbReference type="ChEBI" id="CHEBI:49883"/>
    </ligand>
</feature>
<dbReference type="InterPro" id="IPR000445">
    <property type="entry name" value="HhH_motif"/>
</dbReference>
<keyword evidence="7 12" id="KW-0411">Iron-sulfur</keyword>
<dbReference type="EC" id="4.2.99.18" evidence="12"/>
<dbReference type="Pfam" id="PF10576">
    <property type="entry name" value="EndIII_4Fe-2S"/>
    <property type="match status" value="1"/>
</dbReference>
<keyword evidence="5 12" id="KW-0378">Hydrolase</keyword>
<comment type="function">
    <text evidence="12">DNA repair enzyme that has both DNA N-glycosylase activity and AP-lyase activity. The DNA N-glycosylase activity releases various damaged pyrimidines from DNA by cleaving the N-glycosidic bond, leaving an AP (apurinic/apyrimidinic) site. The AP-lyase activity cleaves the phosphodiester bond 3' to the AP site by a beta-elimination, leaving a 3'-terminal unsaturated sugar and a product with a terminal 5'-phosphate.</text>
</comment>
<dbReference type="InterPro" id="IPR003651">
    <property type="entry name" value="Endonuclease3_FeS-loop_motif"/>
</dbReference>
<dbReference type="PANTHER" id="PTHR10359">
    <property type="entry name" value="A/G-SPECIFIC ADENINE GLYCOSYLASE/ENDONUCLEASE III"/>
    <property type="match status" value="1"/>
</dbReference>
<dbReference type="GO" id="GO:0019104">
    <property type="term" value="F:DNA N-glycosylase activity"/>
    <property type="evidence" value="ECO:0007669"/>
    <property type="project" value="UniProtKB-UniRule"/>
</dbReference>
<feature type="binding site" evidence="12">
    <location>
        <position position="198"/>
    </location>
    <ligand>
        <name>[4Fe-4S] cluster</name>
        <dbReference type="ChEBI" id="CHEBI:49883"/>
    </ligand>
</feature>
<dbReference type="NCBIfam" id="TIGR01083">
    <property type="entry name" value="nth"/>
    <property type="match status" value="1"/>
</dbReference>
<evidence type="ECO:0000259" key="13">
    <source>
        <dbReference type="SMART" id="SM00478"/>
    </source>
</evidence>
<name>A0A6L2R5U0_9BACT</name>
<dbReference type="GO" id="GO:0006285">
    <property type="term" value="P:base-excision repair, AP site formation"/>
    <property type="evidence" value="ECO:0007669"/>
    <property type="project" value="TreeGrafter"/>
</dbReference>
<dbReference type="InterPro" id="IPR005759">
    <property type="entry name" value="Nth"/>
</dbReference>
<keyword evidence="6 12" id="KW-0408">Iron</keyword>
<keyword evidence="9 12" id="KW-0234">DNA repair</keyword>
<dbReference type="GO" id="GO:0003677">
    <property type="term" value="F:DNA binding"/>
    <property type="evidence" value="ECO:0007669"/>
    <property type="project" value="UniProtKB-UniRule"/>
</dbReference>
<keyword evidence="14" id="KW-0255">Endonuclease</keyword>
<comment type="cofactor">
    <cofactor evidence="12">
        <name>[4Fe-4S] cluster</name>
        <dbReference type="ChEBI" id="CHEBI:49883"/>
    </cofactor>
    <text evidence="12">Binds 1 [4Fe-4S] cluster.</text>
</comment>
<dbReference type="CDD" id="cd00056">
    <property type="entry name" value="ENDO3c"/>
    <property type="match status" value="1"/>
</dbReference>
<keyword evidence="8 12" id="KW-0238">DNA-binding</keyword>
<accession>A0A6L2R5U0</accession>
<dbReference type="SMART" id="SM00478">
    <property type="entry name" value="ENDO3c"/>
    <property type="match status" value="1"/>
</dbReference>
<evidence type="ECO:0000256" key="8">
    <source>
        <dbReference type="ARBA" id="ARBA00023125"/>
    </source>
</evidence>
<dbReference type="GO" id="GO:0046872">
    <property type="term" value="F:metal ion binding"/>
    <property type="evidence" value="ECO:0007669"/>
    <property type="project" value="UniProtKB-KW"/>
</dbReference>
<dbReference type="FunFam" id="1.10.1670.10:FF:000001">
    <property type="entry name" value="Endonuclease III"/>
    <property type="match status" value="1"/>
</dbReference>
<dbReference type="AlphaFoldDB" id="A0A6L2R5U0"/>
<dbReference type="Pfam" id="PF00730">
    <property type="entry name" value="HhH-GPD"/>
    <property type="match status" value="1"/>
</dbReference>
<dbReference type="InterPro" id="IPR004036">
    <property type="entry name" value="Endonuclease-III-like_CS2"/>
</dbReference>
<dbReference type="InterPro" id="IPR011257">
    <property type="entry name" value="DNA_glycosylase"/>
</dbReference>
<keyword evidence="11 12" id="KW-0326">Glycosidase</keyword>
<dbReference type="GO" id="GO:0051539">
    <property type="term" value="F:4 iron, 4 sulfur cluster binding"/>
    <property type="evidence" value="ECO:0007669"/>
    <property type="project" value="UniProtKB-UniRule"/>
</dbReference>
<evidence type="ECO:0000256" key="4">
    <source>
        <dbReference type="ARBA" id="ARBA00022763"/>
    </source>
</evidence>
<gene>
    <name evidence="12 14" type="primary">nth</name>
    <name evidence="14" type="ORF">ZNDK_0709</name>
</gene>
<feature type="domain" description="HhH-GPD" evidence="13">
    <location>
        <begin position="41"/>
        <end position="189"/>
    </location>
</feature>
<evidence type="ECO:0000313" key="15">
    <source>
        <dbReference type="Proteomes" id="UP000505077"/>
    </source>
</evidence>
<proteinExistence type="inferred from homology"/>
<evidence type="ECO:0000256" key="1">
    <source>
        <dbReference type="ARBA" id="ARBA00008343"/>
    </source>
</evidence>
<dbReference type="PROSITE" id="PS01155">
    <property type="entry name" value="ENDONUCLEASE_III_2"/>
    <property type="match status" value="1"/>
</dbReference>
<dbReference type="EMBL" id="BLLL01000007">
    <property type="protein sequence ID" value="GFH62938.1"/>
    <property type="molecule type" value="Genomic_DNA"/>
</dbReference>
<evidence type="ECO:0000256" key="2">
    <source>
        <dbReference type="ARBA" id="ARBA00022485"/>
    </source>
</evidence>
<dbReference type="SMART" id="SM00525">
    <property type="entry name" value="FES"/>
    <property type="match status" value="1"/>
</dbReference>
<sequence length="212" mass="23647">MTRDLKKQAQKTLEALRARYPEPATLLVARNVFELLVATILAAQCTDARVNSITPRLFAAWPDVFFLARADVSEVEAVVRPTGFYKNKAKNLVATARRICEVFHGEVPCSLEELITLPGVARKTANVVLFGAFGVNAGLAVDTHVKRIAYRLGLTDQTNPDLVEKDLTALFPREEWGNINHRMVWFGRDVCRARSPSCGECEMASFCPKKIR</sequence>
<dbReference type="InterPro" id="IPR003265">
    <property type="entry name" value="HhH-GPD_domain"/>
</dbReference>
<evidence type="ECO:0000256" key="10">
    <source>
        <dbReference type="ARBA" id="ARBA00023239"/>
    </source>
</evidence>
<keyword evidence="2 12" id="KW-0004">4Fe-4S</keyword>
<dbReference type="Pfam" id="PF00633">
    <property type="entry name" value="HHH"/>
    <property type="match status" value="1"/>
</dbReference>
<dbReference type="Gene3D" id="1.10.340.30">
    <property type="entry name" value="Hypothetical protein, domain 2"/>
    <property type="match status" value="1"/>
</dbReference>
<evidence type="ECO:0000256" key="6">
    <source>
        <dbReference type="ARBA" id="ARBA00023004"/>
    </source>
</evidence>
<evidence type="ECO:0000256" key="12">
    <source>
        <dbReference type="HAMAP-Rule" id="MF_00942"/>
    </source>
</evidence>
<evidence type="ECO:0000256" key="9">
    <source>
        <dbReference type="ARBA" id="ARBA00023204"/>
    </source>
</evidence>
<evidence type="ECO:0000313" key="14">
    <source>
        <dbReference type="EMBL" id="GFH62938.1"/>
    </source>
</evidence>
<protein>
    <recommendedName>
        <fullName evidence="12">Endonuclease III</fullName>
        <ecNumber evidence="12">4.2.99.18</ecNumber>
    </recommendedName>
    <alternativeName>
        <fullName evidence="12">DNA-(apurinic or apyrimidinic site) lyase</fullName>
    </alternativeName>
</protein>
<dbReference type="FunFam" id="1.10.340.30:FF:000001">
    <property type="entry name" value="Endonuclease III"/>
    <property type="match status" value="1"/>
</dbReference>
<dbReference type="Proteomes" id="UP000505077">
    <property type="component" value="Unassembled WGS sequence"/>
</dbReference>
<feature type="binding site" evidence="12">
    <location>
        <position position="201"/>
    </location>
    <ligand>
        <name>[4Fe-4S] cluster</name>
        <dbReference type="ChEBI" id="CHEBI:49883"/>
    </ligand>
</feature>
<dbReference type="HAMAP" id="MF_00942">
    <property type="entry name" value="Nth"/>
    <property type="match status" value="1"/>
</dbReference>
<keyword evidence="4 12" id="KW-0227">DNA damage</keyword>
<evidence type="ECO:0000256" key="3">
    <source>
        <dbReference type="ARBA" id="ARBA00022723"/>
    </source>
</evidence>
<dbReference type="Gene3D" id="1.10.1670.10">
    <property type="entry name" value="Helix-hairpin-Helix base-excision DNA repair enzymes (C-terminal)"/>
    <property type="match status" value="1"/>
</dbReference>
<keyword evidence="10 12" id="KW-0456">Lyase</keyword>
<dbReference type="PIRSF" id="PIRSF001435">
    <property type="entry name" value="Nth"/>
    <property type="match status" value="1"/>
</dbReference>
<comment type="similarity">
    <text evidence="1 12">Belongs to the Nth/MutY family.</text>
</comment>
<comment type="caution">
    <text evidence="14">The sequence shown here is derived from an EMBL/GenBank/DDBJ whole genome shotgun (WGS) entry which is preliminary data.</text>
</comment>
<keyword evidence="3 12" id="KW-0479">Metal-binding</keyword>
<dbReference type="InterPro" id="IPR023170">
    <property type="entry name" value="HhH_base_excis_C"/>
</dbReference>
<reference evidence="14 15" key="1">
    <citation type="journal article" date="2020" name="ISME J.">
        <title>Parallel Reductive Genome Evolution in Desulfovibrio Ectosymbionts Independently Acquired by Trichonympha Protists in the Termite Gut.</title>
        <authorList>
            <person name="Takeuchi M."/>
            <person name="Kuwahara H."/>
            <person name="Murakami T."/>
            <person name="Takahashi K."/>
            <person name="Kajitani R."/>
            <person name="Toyoda A."/>
            <person name="Itoh T."/>
            <person name="Ohkuma M."/>
            <person name="Hongoh Y."/>
        </authorList>
    </citation>
    <scope>NUCLEOTIDE SEQUENCE [LARGE SCALE GENOMIC DNA]</scope>
    <source>
        <strain evidence="14">ZnDsv-02</strain>
    </source>
</reference>
<organism evidence="14 15">
    <name type="scientific">Candidatus Desulfovibrio kirbyi</name>
    <dbReference type="NCBI Taxonomy" id="2696086"/>
    <lineage>
        <taxon>Bacteria</taxon>
        <taxon>Pseudomonadati</taxon>
        <taxon>Thermodesulfobacteriota</taxon>
        <taxon>Desulfovibrionia</taxon>
        <taxon>Desulfovibrionales</taxon>
        <taxon>Desulfovibrionaceae</taxon>
        <taxon>Desulfovibrio</taxon>
    </lineage>
</organism>
<comment type="catalytic activity">
    <reaction evidence="12">
        <text>2'-deoxyribonucleotide-(2'-deoxyribose 5'-phosphate)-2'-deoxyribonucleotide-DNA = a 3'-end 2'-deoxyribonucleotide-(2,3-dehydro-2,3-deoxyribose 5'-phosphate)-DNA + a 5'-end 5'-phospho-2'-deoxyribonucleoside-DNA + H(+)</text>
        <dbReference type="Rhea" id="RHEA:66592"/>
        <dbReference type="Rhea" id="RHEA-COMP:13180"/>
        <dbReference type="Rhea" id="RHEA-COMP:16897"/>
        <dbReference type="Rhea" id="RHEA-COMP:17067"/>
        <dbReference type="ChEBI" id="CHEBI:15378"/>
        <dbReference type="ChEBI" id="CHEBI:136412"/>
        <dbReference type="ChEBI" id="CHEBI:157695"/>
        <dbReference type="ChEBI" id="CHEBI:167181"/>
        <dbReference type="EC" id="4.2.99.18"/>
    </reaction>
</comment>
<dbReference type="GO" id="GO:0140078">
    <property type="term" value="F:class I DNA-(apurinic or apyrimidinic site) endonuclease activity"/>
    <property type="evidence" value="ECO:0007669"/>
    <property type="project" value="UniProtKB-EC"/>
</dbReference>
<dbReference type="PANTHER" id="PTHR10359:SF18">
    <property type="entry name" value="ENDONUCLEASE III"/>
    <property type="match status" value="1"/>
</dbReference>